<feature type="domain" description="PE" evidence="2">
    <location>
        <begin position="4"/>
        <end position="92"/>
    </location>
</feature>
<accession>A0A7I9YS97</accession>
<keyword evidence="1" id="KW-0812">Transmembrane</keyword>
<reference evidence="3 4" key="1">
    <citation type="journal article" date="2019" name="Emerg. Microbes Infect.">
        <title>Comprehensive subspecies identification of 175 nontuberculous mycobacteria species based on 7547 genomic profiles.</title>
        <authorList>
            <person name="Matsumoto Y."/>
            <person name="Kinjo T."/>
            <person name="Motooka D."/>
            <person name="Nabeya D."/>
            <person name="Jung N."/>
            <person name="Uechi K."/>
            <person name="Horii T."/>
            <person name="Iida T."/>
            <person name="Fujita J."/>
            <person name="Nakamura S."/>
        </authorList>
    </citation>
    <scope>NUCLEOTIDE SEQUENCE [LARGE SCALE GENOMIC DNA]</scope>
    <source>
        <strain evidence="3 4">JCM 30725</strain>
    </source>
</reference>
<dbReference type="EMBL" id="BLKZ01000001">
    <property type="protein sequence ID" value="GFG91571.1"/>
    <property type="molecule type" value="Genomic_DNA"/>
</dbReference>
<dbReference type="Proteomes" id="UP000465360">
    <property type="component" value="Unassembled WGS sequence"/>
</dbReference>
<evidence type="ECO:0000259" key="2">
    <source>
        <dbReference type="Pfam" id="PF00934"/>
    </source>
</evidence>
<evidence type="ECO:0000313" key="4">
    <source>
        <dbReference type="Proteomes" id="UP000465360"/>
    </source>
</evidence>
<dbReference type="AlphaFoldDB" id="A0A7I9YS97"/>
<keyword evidence="1" id="KW-1133">Transmembrane helix</keyword>
<evidence type="ECO:0000256" key="1">
    <source>
        <dbReference type="SAM" id="Phobius"/>
    </source>
</evidence>
<dbReference type="RefSeq" id="WP_163714883.1">
    <property type="nucleotide sequence ID" value="NZ_BLKZ01000001.1"/>
</dbReference>
<dbReference type="InterPro" id="IPR000084">
    <property type="entry name" value="PE-PGRS_N"/>
</dbReference>
<dbReference type="Gene3D" id="1.10.287.850">
    <property type="entry name" value="HP0062-like domain"/>
    <property type="match status" value="1"/>
</dbReference>
<dbReference type="SUPFAM" id="SSF140459">
    <property type="entry name" value="PE/PPE dimer-like"/>
    <property type="match status" value="1"/>
</dbReference>
<organism evidence="3 4">
    <name type="scientific">Mycobacterium bourgelatii</name>
    <dbReference type="NCBI Taxonomy" id="1273442"/>
    <lineage>
        <taxon>Bacteria</taxon>
        <taxon>Bacillati</taxon>
        <taxon>Actinomycetota</taxon>
        <taxon>Actinomycetes</taxon>
        <taxon>Mycobacteriales</taxon>
        <taxon>Mycobacteriaceae</taxon>
        <taxon>Mycobacterium</taxon>
    </lineage>
</organism>
<keyword evidence="4" id="KW-1185">Reference proteome</keyword>
<protein>
    <recommendedName>
        <fullName evidence="2">PE domain-containing protein</fullName>
    </recommendedName>
</protein>
<dbReference type="InterPro" id="IPR038332">
    <property type="entry name" value="PPE_sf"/>
</dbReference>
<gene>
    <name evidence="3" type="ORF">MBOU_36130</name>
</gene>
<evidence type="ECO:0000313" key="3">
    <source>
        <dbReference type="EMBL" id="GFG91571.1"/>
    </source>
</evidence>
<keyword evidence="1" id="KW-0472">Membrane</keyword>
<name>A0A7I9YS97_MYCBU</name>
<feature type="transmembrane region" description="Helical" evidence="1">
    <location>
        <begin position="134"/>
        <end position="156"/>
    </location>
</feature>
<sequence>MSGVSVSPEALAAAAVDLETIAATLEDAHQAAVPVIQTLAPAAADEVSVSIASVFAEHAQEYQAVAGQALAFQGQFAQNLNAGAAAYLGVENVLVYLLRSLDAGVTWTWGQLTQQLISFVAWPDSWVQLVPGPLQALVVGIPFASIFVGAIPFILLSTVIQNLILALGG</sequence>
<comment type="caution">
    <text evidence="3">The sequence shown here is derived from an EMBL/GenBank/DDBJ whole genome shotgun (WGS) entry which is preliminary data.</text>
</comment>
<dbReference type="Pfam" id="PF00934">
    <property type="entry name" value="PE"/>
    <property type="match status" value="1"/>
</dbReference>
<proteinExistence type="predicted"/>